<name>A0ABV8UKT6_9PROT</name>
<keyword evidence="3 6" id="KW-0812">Transmembrane</keyword>
<reference evidence="8" key="1">
    <citation type="journal article" date="2019" name="Int. J. Syst. Evol. Microbiol.">
        <title>The Global Catalogue of Microorganisms (GCM) 10K type strain sequencing project: providing services to taxonomists for standard genome sequencing and annotation.</title>
        <authorList>
            <consortium name="The Broad Institute Genomics Platform"/>
            <consortium name="The Broad Institute Genome Sequencing Center for Infectious Disease"/>
            <person name="Wu L."/>
            <person name="Ma J."/>
        </authorList>
    </citation>
    <scope>NUCLEOTIDE SEQUENCE [LARGE SCALE GENOMIC DNA]</scope>
    <source>
        <strain evidence="8">CECT 8472</strain>
    </source>
</reference>
<dbReference type="PIRSF" id="PIRSF006324">
    <property type="entry name" value="LeuE"/>
    <property type="match status" value="1"/>
</dbReference>
<gene>
    <name evidence="7" type="ORF">ACFOW6_08990</name>
</gene>
<evidence type="ECO:0000256" key="2">
    <source>
        <dbReference type="ARBA" id="ARBA00022475"/>
    </source>
</evidence>
<comment type="caution">
    <text evidence="7">The sequence shown here is derived from an EMBL/GenBank/DDBJ whole genome shotgun (WGS) entry which is preliminary data.</text>
</comment>
<keyword evidence="8" id="KW-1185">Reference proteome</keyword>
<keyword evidence="2" id="KW-1003">Cell membrane</keyword>
<comment type="subcellular location">
    <subcellularLocation>
        <location evidence="1">Cell membrane</location>
        <topology evidence="1">Multi-pass membrane protein</topology>
    </subcellularLocation>
</comment>
<keyword evidence="5 6" id="KW-0472">Membrane</keyword>
<dbReference type="EMBL" id="JBHSCW010000003">
    <property type="protein sequence ID" value="MFC4351674.1"/>
    <property type="molecule type" value="Genomic_DNA"/>
</dbReference>
<evidence type="ECO:0000256" key="5">
    <source>
        <dbReference type="ARBA" id="ARBA00023136"/>
    </source>
</evidence>
<dbReference type="PANTHER" id="PTHR30086">
    <property type="entry name" value="ARGININE EXPORTER PROTEIN ARGO"/>
    <property type="match status" value="1"/>
</dbReference>
<evidence type="ECO:0000313" key="8">
    <source>
        <dbReference type="Proteomes" id="UP001595799"/>
    </source>
</evidence>
<feature type="transmembrane region" description="Helical" evidence="6">
    <location>
        <begin position="6"/>
        <end position="28"/>
    </location>
</feature>
<feature type="transmembrane region" description="Helical" evidence="6">
    <location>
        <begin position="40"/>
        <end position="65"/>
    </location>
</feature>
<evidence type="ECO:0000256" key="1">
    <source>
        <dbReference type="ARBA" id="ARBA00004651"/>
    </source>
</evidence>
<dbReference type="RefSeq" id="WP_382421999.1">
    <property type="nucleotide sequence ID" value="NZ_JBHSCW010000003.1"/>
</dbReference>
<evidence type="ECO:0000313" key="7">
    <source>
        <dbReference type="EMBL" id="MFC4351674.1"/>
    </source>
</evidence>
<keyword evidence="4 6" id="KW-1133">Transmembrane helix</keyword>
<dbReference type="PANTHER" id="PTHR30086:SF20">
    <property type="entry name" value="ARGININE EXPORTER PROTEIN ARGO-RELATED"/>
    <property type="match status" value="1"/>
</dbReference>
<dbReference type="InterPro" id="IPR001123">
    <property type="entry name" value="LeuE-type"/>
</dbReference>
<feature type="transmembrane region" description="Helical" evidence="6">
    <location>
        <begin position="71"/>
        <end position="91"/>
    </location>
</feature>
<evidence type="ECO:0000256" key="6">
    <source>
        <dbReference type="SAM" id="Phobius"/>
    </source>
</evidence>
<feature type="transmembrane region" description="Helical" evidence="6">
    <location>
        <begin position="156"/>
        <end position="176"/>
    </location>
</feature>
<dbReference type="Pfam" id="PF01810">
    <property type="entry name" value="LysE"/>
    <property type="match status" value="1"/>
</dbReference>
<evidence type="ECO:0000256" key="3">
    <source>
        <dbReference type="ARBA" id="ARBA00022692"/>
    </source>
</evidence>
<dbReference type="Proteomes" id="UP001595799">
    <property type="component" value="Unassembled WGS sequence"/>
</dbReference>
<protein>
    <submittedName>
        <fullName evidence="7">LysE family translocator</fullName>
    </submittedName>
</protein>
<sequence length="212" mass="22412">MTLEHWLAFVAASTILLMIPGPTMLLVISHALSRGRQAAGASVAGVVLGDFTAMTASLMGLGAILAASASAFMILKWIGAAYLVYLGIRLWRAPVAQEQAESPHNPAPKRGGLPVFLHTYTVTALNPKSIVFFIAFLPQFLVSGQPVLAQMAILEVTFLILAAINAAAFALLAAAARERISRPRTQRLLNRTGGSLLIGAGLLAAGWKRVTE</sequence>
<proteinExistence type="predicted"/>
<evidence type="ECO:0000256" key="4">
    <source>
        <dbReference type="ARBA" id="ARBA00022989"/>
    </source>
</evidence>
<feature type="transmembrane region" description="Helical" evidence="6">
    <location>
        <begin position="188"/>
        <end position="207"/>
    </location>
</feature>
<accession>A0ABV8UKT6</accession>
<organism evidence="7 8">
    <name type="scientific">Fodinicurvata halophila</name>
    <dbReference type="NCBI Taxonomy" id="1419723"/>
    <lineage>
        <taxon>Bacteria</taxon>
        <taxon>Pseudomonadati</taxon>
        <taxon>Pseudomonadota</taxon>
        <taxon>Alphaproteobacteria</taxon>
        <taxon>Rhodospirillales</taxon>
        <taxon>Rhodovibrionaceae</taxon>
        <taxon>Fodinicurvata</taxon>
    </lineage>
</organism>